<keyword evidence="3" id="KW-0813">Transport</keyword>
<dbReference type="Gene3D" id="3.90.76.10">
    <property type="entry name" value="Dipeptide-binding Protein, Domain 1"/>
    <property type="match status" value="1"/>
</dbReference>
<gene>
    <name evidence="8" type="ORF">SAMN02745116_00815</name>
</gene>
<proteinExistence type="inferred from homology"/>
<sequence>MKKWKLAVSFMMLLSLAACSSPKESSKKEVEQVLKASIASELSTADVSLAMDNTACEVMSQVAEGLYSFDIKGNAIPALAEEKVTPTEEGLRYTFKIRKGAKWSNGEEITAKDFVYSWQRTVDPKTTSPQAFYFSGIENYAEISEGKKQPSELGVKATDDYTLEVKLAYPMSYFQQLLAVPAFFPLNQAFVEKEGAKYGTNATSTLYNGAFTLKDWDGTSMSWTYEKNNQYWDKKNVKLEKVQMQVVKEVGTGKNLFDDGKLDEVAISGEVVAQEKANKALHIRELPGTYYVELNTQKKLFANKNARKAMSLALDSEKLAKNVLNDGSQKALGFVPAGFVNQETQKDFAKEVGDINPHDSKEAKKLWEEAKKELGVTKAEFTILCSDAEGPKKVSEYIQGALSETLDGLSISISPVPFANRLEKSRSGDFDVVLGGWTPVYADPIDFLNLLQSENSNNFGKWKNTAFDQYVEQANVTYANDYQKRWEAMKSADKLISEEVPLIPLYQISEAHLINSKVKGLEFGPLGSAYYKNVEIVK</sequence>
<evidence type="ECO:0000256" key="4">
    <source>
        <dbReference type="ARBA" id="ARBA00022729"/>
    </source>
</evidence>
<dbReference type="Gene3D" id="3.10.105.10">
    <property type="entry name" value="Dipeptide-binding Protein, Domain 3"/>
    <property type="match status" value="1"/>
</dbReference>
<evidence type="ECO:0000256" key="1">
    <source>
        <dbReference type="ARBA" id="ARBA00004196"/>
    </source>
</evidence>
<dbReference type="AlphaFoldDB" id="A0A1T4LUZ0"/>
<dbReference type="RefSeq" id="WP_234984618.1">
    <property type="nucleotide sequence ID" value="NZ_FUXI01000007.1"/>
</dbReference>
<reference evidence="8 9" key="1">
    <citation type="submission" date="2017-02" db="EMBL/GenBank/DDBJ databases">
        <authorList>
            <person name="Peterson S.W."/>
        </authorList>
    </citation>
    <scope>NUCLEOTIDE SEQUENCE [LARGE SCALE GENOMIC DNA]</scope>
    <source>
        <strain evidence="8 9">ATCC BAA-1030</strain>
    </source>
</reference>
<dbReference type="Pfam" id="PF00496">
    <property type="entry name" value="SBP_bac_5"/>
    <property type="match status" value="1"/>
</dbReference>
<name>A0A1T4LUZ0_9ENTE</name>
<dbReference type="FunFam" id="3.10.105.10:FF:000001">
    <property type="entry name" value="Oligopeptide ABC transporter, oligopeptide-binding protein"/>
    <property type="match status" value="1"/>
</dbReference>
<evidence type="ECO:0000256" key="6">
    <source>
        <dbReference type="SAM" id="SignalP"/>
    </source>
</evidence>
<dbReference type="InterPro" id="IPR039424">
    <property type="entry name" value="SBP_5"/>
</dbReference>
<dbReference type="GO" id="GO:0030288">
    <property type="term" value="C:outer membrane-bounded periplasmic space"/>
    <property type="evidence" value="ECO:0007669"/>
    <property type="project" value="UniProtKB-ARBA"/>
</dbReference>
<keyword evidence="4 6" id="KW-0732">Signal</keyword>
<protein>
    <submittedName>
        <fullName evidence="8">Oligopeptide transport system substrate-binding protein</fullName>
    </submittedName>
</protein>
<comment type="subcellular location">
    <subcellularLocation>
        <location evidence="1">Cell envelope</location>
    </subcellularLocation>
</comment>
<dbReference type="FunFam" id="3.90.76.10:FF:000001">
    <property type="entry name" value="Oligopeptide ABC transporter substrate-binding protein"/>
    <property type="match status" value="1"/>
</dbReference>
<dbReference type="PANTHER" id="PTHR30290">
    <property type="entry name" value="PERIPLASMIC BINDING COMPONENT OF ABC TRANSPORTER"/>
    <property type="match status" value="1"/>
</dbReference>
<dbReference type="Gene3D" id="3.40.190.10">
    <property type="entry name" value="Periplasmic binding protein-like II"/>
    <property type="match status" value="1"/>
</dbReference>
<dbReference type="InterPro" id="IPR030678">
    <property type="entry name" value="Peptide/Ni-bd"/>
</dbReference>
<feature type="chain" id="PRO_5039498779" evidence="6">
    <location>
        <begin position="21"/>
        <end position="538"/>
    </location>
</feature>
<dbReference type="Proteomes" id="UP000190328">
    <property type="component" value="Unassembled WGS sequence"/>
</dbReference>
<dbReference type="STRING" id="263852.SAMN02745116_00815"/>
<keyword evidence="5" id="KW-0653">Protein transport</keyword>
<evidence type="ECO:0000313" key="9">
    <source>
        <dbReference type="Proteomes" id="UP000190328"/>
    </source>
</evidence>
<dbReference type="GO" id="GO:1904680">
    <property type="term" value="F:peptide transmembrane transporter activity"/>
    <property type="evidence" value="ECO:0007669"/>
    <property type="project" value="TreeGrafter"/>
</dbReference>
<organism evidence="8 9">
    <name type="scientific">Pilibacter termitis</name>
    <dbReference type="NCBI Taxonomy" id="263852"/>
    <lineage>
        <taxon>Bacteria</taxon>
        <taxon>Bacillati</taxon>
        <taxon>Bacillota</taxon>
        <taxon>Bacilli</taxon>
        <taxon>Lactobacillales</taxon>
        <taxon>Enterococcaceae</taxon>
        <taxon>Pilibacter</taxon>
    </lineage>
</organism>
<evidence type="ECO:0000256" key="3">
    <source>
        <dbReference type="ARBA" id="ARBA00022448"/>
    </source>
</evidence>
<dbReference type="CDD" id="cd08504">
    <property type="entry name" value="PBP2_OppA"/>
    <property type="match status" value="1"/>
</dbReference>
<feature type="signal peptide" evidence="6">
    <location>
        <begin position="1"/>
        <end position="20"/>
    </location>
</feature>
<dbReference type="GO" id="GO:0043190">
    <property type="term" value="C:ATP-binding cassette (ABC) transporter complex"/>
    <property type="evidence" value="ECO:0007669"/>
    <property type="project" value="InterPro"/>
</dbReference>
<dbReference type="PROSITE" id="PS51257">
    <property type="entry name" value="PROKAR_LIPOPROTEIN"/>
    <property type="match status" value="1"/>
</dbReference>
<keyword evidence="9" id="KW-1185">Reference proteome</keyword>
<evidence type="ECO:0000259" key="7">
    <source>
        <dbReference type="Pfam" id="PF00496"/>
    </source>
</evidence>
<evidence type="ECO:0000256" key="5">
    <source>
        <dbReference type="ARBA" id="ARBA00022856"/>
    </source>
</evidence>
<accession>A0A1T4LUZ0</accession>
<dbReference type="PIRSF" id="PIRSF002741">
    <property type="entry name" value="MppA"/>
    <property type="match status" value="1"/>
</dbReference>
<evidence type="ECO:0000313" key="8">
    <source>
        <dbReference type="EMBL" id="SJZ58495.1"/>
    </source>
</evidence>
<dbReference type="EMBL" id="FUXI01000007">
    <property type="protein sequence ID" value="SJZ58495.1"/>
    <property type="molecule type" value="Genomic_DNA"/>
</dbReference>
<evidence type="ECO:0000256" key="2">
    <source>
        <dbReference type="ARBA" id="ARBA00005695"/>
    </source>
</evidence>
<feature type="domain" description="Solute-binding protein family 5" evidence="7">
    <location>
        <begin position="76"/>
        <end position="458"/>
    </location>
</feature>
<keyword evidence="5" id="KW-0571">Peptide transport</keyword>
<dbReference type="PANTHER" id="PTHR30290:SF10">
    <property type="entry name" value="PERIPLASMIC OLIGOPEPTIDE-BINDING PROTEIN-RELATED"/>
    <property type="match status" value="1"/>
</dbReference>
<comment type="similarity">
    <text evidence="2">Belongs to the bacterial solute-binding protein 5 family.</text>
</comment>
<dbReference type="GO" id="GO:0015833">
    <property type="term" value="P:peptide transport"/>
    <property type="evidence" value="ECO:0007669"/>
    <property type="project" value="UniProtKB-KW"/>
</dbReference>
<dbReference type="InterPro" id="IPR000914">
    <property type="entry name" value="SBP_5_dom"/>
</dbReference>
<dbReference type="SUPFAM" id="SSF53850">
    <property type="entry name" value="Periplasmic binding protein-like II"/>
    <property type="match status" value="1"/>
</dbReference>